<keyword evidence="7" id="KW-0176">Collagen</keyword>
<feature type="domain" description="VWFA" evidence="8">
    <location>
        <begin position="1"/>
        <end position="148"/>
    </location>
</feature>
<evidence type="ECO:0000256" key="5">
    <source>
        <dbReference type="ARBA" id="ARBA00022737"/>
    </source>
</evidence>
<evidence type="ECO:0000256" key="3">
    <source>
        <dbReference type="ARBA" id="ARBA00022530"/>
    </source>
</evidence>
<gene>
    <name evidence="10" type="ORF">Q8A67_012481</name>
</gene>
<evidence type="ECO:0000256" key="7">
    <source>
        <dbReference type="ARBA" id="ARBA00023119"/>
    </source>
</evidence>
<dbReference type="InterPro" id="IPR036465">
    <property type="entry name" value="vWFA_dom_sf"/>
</dbReference>
<evidence type="ECO:0000259" key="9">
    <source>
        <dbReference type="PROSITE" id="PS50853"/>
    </source>
</evidence>
<dbReference type="InterPro" id="IPR013783">
    <property type="entry name" value="Ig-like_fold"/>
</dbReference>
<dbReference type="SMART" id="SM00327">
    <property type="entry name" value="VWA"/>
    <property type="match status" value="2"/>
</dbReference>
<keyword evidence="3" id="KW-0272">Extracellular matrix</keyword>
<dbReference type="Pfam" id="PF00041">
    <property type="entry name" value="fn3"/>
    <property type="match status" value="1"/>
</dbReference>
<dbReference type="InterPro" id="IPR052090">
    <property type="entry name" value="Cytolytic_pore-forming_toxin"/>
</dbReference>
<accession>A0AA88PQY5</accession>
<dbReference type="PANTHER" id="PTHR31594">
    <property type="entry name" value="AIG1-TYPE G DOMAIN-CONTAINING PROTEIN"/>
    <property type="match status" value="1"/>
</dbReference>
<dbReference type="EMBL" id="JAUYZG010000012">
    <property type="protein sequence ID" value="KAK2892493.1"/>
    <property type="molecule type" value="Genomic_DNA"/>
</dbReference>
<keyword evidence="6" id="KW-0130">Cell adhesion</keyword>
<keyword evidence="4" id="KW-0732">Signal</keyword>
<comment type="subcellular location">
    <subcellularLocation>
        <location evidence="1">Secreted</location>
        <location evidence="1">Extracellular space</location>
        <location evidence="1">Extracellular matrix</location>
    </subcellularLocation>
</comment>
<evidence type="ECO:0000256" key="4">
    <source>
        <dbReference type="ARBA" id="ARBA00022729"/>
    </source>
</evidence>
<dbReference type="PANTHER" id="PTHR31594:SF11">
    <property type="entry name" value="NEOVERRUCOTOXIN SUBUNIT ALPHA-LIKE ISOFORM X1-RELATED"/>
    <property type="match status" value="1"/>
</dbReference>
<dbReference type="GO" id="GO:0007155">
    <property type="term" value="P:cell adhesion"/>
    <property type="evidence" value="ECO:0007669"/>
    <property type="project" value="UniProtKB-KW"/>
</dbReference>
<keyword evidence="5" id="KW-0677">Repeat</keyword>
<dbReference type="InterPro" id="IPR002035">
    <property type="entry name" value="VWF_A"/>
</dbReference>
<evidence type="ECO:0000259" key="8">
    <source>
        <dbReference type="PROSITE" id="PS50234"/>
    </source>
</evidence>
<sequence length="1049" mass="116544">MPIGPDQVQVGVAMFSTTPKMEINLNSFSSRESLNSALTRIKPRPSTDVNIGAALDFVRTSMLTAESGSRIQDQVPQLVLLLTSKKSKDSVQQPADALRQIGVLTLVAGSKAADEAELKRIAFDDNLVFLLKDFRGLLRTPKEILSPLTTLSGIIGTESPTETALAVGKRDIVFLIDSSMGTIVINAVREFIKRFIDTMPIGPDQVQVGVAMFSTTPKMEINLNSFSSRESLNSALTRIKPRPSTDVNIGAALDFVRTSMLTAESGSRIQDQVPQLVLLLTSKMSKDSVQQPADALRQIGVLTLVAGSKAADEAELKRIAFDDNLVFLLKDFRGLLRTPKEILSPLTTLSGIIGTESPTETELPQIVGGQGGYGTSFVTPFNSTIRKIRIYYEEEVAIASQQIELAALGRPLFPGMLYDCRKDSFIPGVTLWDKKSLREDLDIRPKLLTDLKFSSSDSLSSKFRLLDVSASLKVSFLGGLVEVGGSAKYLRETKSSNQQSRVTMHYSETARFEQLTMTQLGQITYPQMFDQKTATHVVTAVLYGAQAFMVFDQTISEGHCKEEIERELNVMVKKIPGFSSEGNAALQMTDAEKKTAEKIACTFHGDVHLQQNPTTYMEALEVYKKLPTLLKEKTQNVVPIKVWLYPLHLLDSKAAQLKRDISTSALSNIVSIMEGLDEAERACNDLFTMSLVNVFNDIKVKLRSFQGSFNIYKALLVKAVGSVLPAIRGGEMTENSLEDILKIHRSSPFNVDKLDLWLNEARTELHLLSSYTKILKGIKIEDSDHLKTILLNPDIDVVVCLTITSLQYEDPYLSALKEFLKTDKYTERDEIKTVSVPSVRKWFNDPDVITKMKEDVFRFRSFSEANKDEKRIHFIISAISDSSSPGSSIFLYEKGKLTNTKFQLVSKPPTPRVKNVMSQGVSLKLQKSPTGETVKYKVEYKEVNAGSDKEEQWLVVDTMDEDFTLTGLMSEKHYTIRYRIVDKVGVSEASDAVSPIPSNELPQIVGGQGGYGTSFVTPFISTIRKIRIYYEGEVELKGDCHIQRNPCDF</sequence>
<dbReference type="PROSITE" id="PS50234">
    <property type="entry name" value="VWFA"/>
    <property type="match status" value="2"/>
</dbReference>
<dbReference type="SUPFAM" id="SSF49265">
    <property type="entry name" value="Fibronectin type III"/>
    <property type="match status" value="1"/>
</dbReference>
<dbReference type="Pfam" id="PF00092">
    <property type="entry name" value="VWA"/>
    <property type="match status" value="2"/>
</dbReference>
<dbReference type="GO" id="GO:0005581">
    <property type="term" value="C:collagen trimer"/>
    <property type="evidence" value="ECO:0007669"/>
    <property type="project" value="UniProtKB-KW"/>
</dbReference>
<dbReference type="InterPro" id="IPR036116">
    <property type="entry name" value="FN3_sf"/>
</dbReference>
<feature type="domain" description="Fibronectin type-III" evidence="9">
    <location>
        <begin position="907"/>
        <end position="1001"/>
    </location>
</feature>
<dbReference type="Pfam" id="PF18078">
    <property type="entry name" value="Thioredoxin_11"/>
    <property type="match status" value="1"/>
</dbReference>
<dbReference type="InterPro" id="IPR003961">
    <property type="entry name" value="FN3_dom"/>
</dbReference>
<evidence type="ECO:0000313" key="11">
    <source>
        <dbReference type="Proteomes" id="UP001187343"/>
    </source>
</evidence>
<dbReference type="InterPro" id="IPR040581">
    <property type="entry name" value="Thioredoxin_11"/>
</dbReference>
<keyword evidence="2" id="KW-0964">Secreted</keyword>
<evidence type="ECO:0000256" key="6">
    <source>
        <dbReference type="ARBA" id="ARBA00022889"/>
    </source>
</evidence>
<evidence type="ECO:0000256" key="2">
    <source>
        <dbReference type="ARBA" id="ARBA00022525"/>
    </source>
</evidence>
<dbReference type="AlphaFoldDB" id="A0AA88PQY5"/>
<dbReference type="Gene3D" id="3.40.50.410">
    <property type="entry name" value="von Willebrand factor, type A domain"/>
    <property type="match status" value="2"/>
</dbReference>
<dbReference type="SUPFAM" id="SSF53300">
    <property type="entry name" value="vWA-like"/>
    <property type="match status" value="2"/>
</dbReference>
<evidence type="ECO:0000256" key="1">
    <source>
        <dbReference type="ARBA" id="ARBA00004498"/>
    </source>
</evidence>
<dbReference type="Proteomes" id="UP001187343">
    <property type="component" value="Unassembled WGS sequence"/>
</dbReference>
<dbReference type="CDD" id="cd00063">
    <property type="entry name" value="FN3"/>
    <property type="match status" value="1"/>
</dbReference>
<dbReference type="FunFam" id="3.40.50.410:FF:000003">
    <property type="entry name" value="Collagen type VI alpha 3 chain"/>
    <property type="match status" value="1"/>
</dbReference>
<feature type="domain" description="VWFA" evidence="8">
    <location>
        <begin position="171"/>
        <end position="346"/>
    </location>
</feature>
<dbReference type="PROSITE" id="PS50853">
    <property type="entry name" value="FN3"/>
    <property type="match status" value="1"/>
</dbReference>
<comment type="caution">
    <text evidence="10">The sequence shown here is derived from an EMBL/GenBank/DDBJ whole genome shotgun (WGS) entry which is preliminary data.</text>
</comment>
<organism evidence="10 11">
    <name type="scientific">Cirrhinus molitorella</name>
    <name type="common">mud carp</name>
    <dbReference type="NCBI Taxonomy" id="172907"/>
    <lineage>
        <taxon>Eukaryota</taxon>
        <taxon>Metazoa</taxon>
        <taxon>Chordata</taxon>
        <taxon>Craniata</taxon>
        <taxon>Vertebrata</taxon>
        <taxon>Euteleostomi</taxon>
        <taxon>Actinopterygii</taxon>
        <taxon>Neopterygii</taxon>
        <taxon>Teleostei</taxon>
        <taxon>Ostariophysi</taxon>
        <taxon>Cypriniformes</taxon>
        <taxon>Cyprinidae</taxon>
        <taxon>Labeoninae</taxon>
        <taxon>Labeonini</taxon>
        <taxon>Cirrhinus</taxon>
    </lineage>
</organism>
<name>A0AA88PQY5_9TELE</name>
<dbReference type="Pfam" id="PF21109">
    <property type="entry name" value="Stonustoxin_helical"/>
    <property type="match status" value="1"/>
</dbReference>
<protein>
    <submittedName>
        <fullName evidence="10">Uncharacterized protein</fullName>
    </submittedName>
</protein>
<reference evidence="10" key="1">
    <citation type="submission" date="2023-08" db="EMBL/GenBank/DDBJ databases">
        <title>Chromosome-level Genome Assembly of mud carp (Cirrhinus molitorella).</title>
        <authorList>
            <person name="Liu H."/>
        </authorList>
    </citation>
    <scope>NUCLEOTIDE SEQUENCE</scope>
    <source>
        <strain evidence="10">Prfri</strain>
        <tissue evidence="10">Muscle</tissue>
    </source>
</reference>
<dbReference type="InterPro" id="IPR048997">
    <property type="entry name" value="Stonustoxin-like_helical"/>
</dbReference>
<keyword evidence="11" id="KW-1185">Reference proteome</keyword>
<evidence type="ECO:0000313" key="10">
    <source>
        <dbReference type="EMBL" id="KAK2892493.1"/>
    </source>
</evidence>
<proteinExistence type="predicted"/>
<dbReference type="Gene3D" id="2.60.40.10">
    <property type="entry name" value="Immunoglobulins"/>
    <property type="match status" value="1"/>
</dbReference>